<comment type="caution">
    <text evidence="2">The sequence shown here is derived from an EMBL/GenBank/DDBJ whole genome shotgun (WGS) entry which is preliminary data.</text>
</comment>
<dbReference type="AlphaFoldDB" id="A0A0M2H9S1"/>
<evidence type="ECO:0000313" key="2">
    <source>
        <dbReference type="EMBL" id="KJL43193.1"/>
    </source>
</evidence>
<feature type="compositionally biased region" description="Low complexity" evidence="1">
    <location>
        <begin position="34"/>
        <end position="52"/>
    </location>
</feature>
<keyword evidence="3" id="KW-1185">Reference proteome</keyword>
<gene>
    <name evidence="2" type="ORF">RS82_01687</name>
</gene>
<name>A0A0M2H9S1_MICTR</name>
<evidence type="ECO:0000313" key="3">
    <source>
        <dbReference type="Proteomes" id="UP000034098"/>
    </source>
</evidence>
<evidence type="ECO:0008006" key="4">
    <source>
        <dbReference type="Google" id="ProtNLM"/>
    </source>
</evidence>
<proteinExistence type="predicted"/>
<dbReference type="Proteomes" id="UP000034098">
    <property type="component" value="Unassembled WGS sequence"/>
</dbReference>
<dbReference type="PATRIC" id="fig|69370.6.peg.1718"/>
<accession>A0A0M2H9S1</accession>
<feature type="region of interest" description="Disordered" evidence="1">
    <location>
        <begin position="1"/>
        <end position="54"/>
    </location>
</feature>
<dbReference type="EMBL" id="JYJA01000032">
    <property type="protein sequence ID" value="KJL43193.1"/>
    <property type="molecule type" value="Genomic_DNA"/>
</dbReference>
<organism evidence="2 3">
    <name type="scientific">Microbacterium trichothecenolyticum</name>
    <name type="common">Aureobacterium trichothecenolyticum</name>
    <dbReference type="NCBI Taxonomy" id="69370"/>
    <lineage>
        <taxon>Bacteria</taxon>
        <taxon>Bacillati</taxon>
        <taxon>Actinomycetota</taxon>
        <taxon>Actinomycetes</taxon>
        <taxon>Micrococcales</taxon>
        <taxon>Microbacteriaceae</taxon>
        <taxon>Microbacterium</taxon>
    </lineage>
</organism>
<sequence>MQLTAQHVHEAVGQTPTGTVPVALGAPGTPPLGPAGMSSEGTSSPGTSSPSTVAQLRAQVERVQGRRLDAPVLPVHPALASLLPGGGLRPGSAYSLPRSTSVLLALLAQPSQSGSWCGVIGMPRLGAEAAEGLGVDLSRLVLIPDPGARWLAVTSTVAEVLPVVAVRPSGRAADGEIARLAARLRDRGAVLLVQGPWPQAEAVIEVGEPAWEGVGRGHGYLAGRAVTLMSSSRRWPRSRRARVMLPDAEGHVSAAPERMRPVEALPSAESAESFPQRIRAVG</sequence>
<evidence type="ECO:0000256" key="1">
    <source>
        <dbReference type="SAM" id="MobiDB-lite"/>
    </source>
</evidence>
<reference evidence="2 3" key="1">
    <citation type="submission" date="2015-02" db="EMBL/GenBank/DDBJ databases">
        <title>Draft genome sequences of ten Microbacterium spp. with emphasis on heavy metal contaminated environments.</title>
        <authorList>
            <person name="Corretto E."/>
        </authorList>
    </citation>
    <scope>NUCLEOTIDE SEQUENCE [LARGE SCALE GENOMIC DNA]</scope>
    <source>
        <strain evidence="2 3">DSM 8608</strain>
    </source>
</reference>
<protein>
    <recommendedName>
        <fullName evidence="4">Protein ImuA</fullName>
    </recommendedName>
</protein>